<protein>
    <submittedName>
        <fullName evidence="1">Uncharacterized protein</fullName>
    </submittedName>
</protein>
<name>A0A6J5N862_9CAUD</name>
<proteinExistence type="predicted"/>
<reference evidence="1" key="1">
    <citation type="submission" date="2020-04" db="EMBL/GenBank/DDBJ databases">
        <authorList>
            <person name="Chiriac C."/>
            <person name="Salcher M."/>
            <person name="Ghai R."/>
            <person name="Kavagutti S V."/>
        </authorList>
    </citation>
    <scope>NUCLEOTIDE SEQUENCE</scope>
</reference>
<dbReference type="EMBL" id="LR796555">
    <property type="protein sequence ID" value="CAB4151909.1"/>
    <property type="molecule type" value="Genomic_DNA"/>
</dbReference>
<gene>
    <name evidence="1" type="ORF">UFOVP591_41</name>
</gene>
<evidence type="ECO:0000313" key="1">
    <source>
        <dbReference type="EMBL" id="CAB4151909.1"/>
    </source>
</evidence>
<organism evidence="1">
    <name type="scientific">uncultured Caudovirales phage</name>
    <dbReference type="NCBI Taxonomy" id="2100421"/>
    <lineage>
        <taxon>Viruses</taxon>
        <taxon>Duplodnaviria</taxon>
        <taxon>Heunggongvirae</taxon>
        <taxon>Uroviricota</taxon>
        <taxon>Caudoviricetes</taxon>
        <taxon>Peduoviridae</taxon>
        <taxon>Maltschvirus</taxon>
        <taxon>Maltschvirus maltsch</taxon>
    </lineage>
</organism>
<accession>A0A6J5N862</accession>
<sequence>MKKKLKTNWLNIRHTQVSKENVDKLVKTTGESVSVVVRKAIADAAAKIKE</sequence>